<accession>A0ACC1S5H2</accession>
<keyword evidence="2" id="KW-1185">Reference proteome</keyword>
<comment type="caution">
    <text evidence="1">The sequence shown here is derived from an EMBL/GenBank/DDBJ whole genome shotgun (WGS) entry which is preliminary data.</text>
</comment>
<dbReference type="Proteomes" id="UP001148662">
    <property type="component" value="Unassembled WGS sequence"/>
</dbReference>
<name>A0ACC1S5H2_9APHY</name>
<protein>
    <submittedName>
        <fullName evidence="1">Uncharacterized protein</fullName>
    </submittedName>
</protein>
<gene>
    <name evidence="1" type="ORF">NM688_g7406</name>
</gene>
<proteinExistence type="predicted"/>
<dbReference type="EMBL" id="JANHOG010001726">
    <property type="protein sequence ID" value="KAJ3532523.1"/>
    <property type="molecule type" value="Genomic_DNA"/>
</dbReference>
<sequence length="394" mass="44189">MIIVNDSKKGPGVPDPSETPAGPSSSTLSGPPPTFEESVGDTAINLSDLSSNVFIPPGGEEPPPAFTPYDAQYFENSDGTIVSHDPHLNEDGEALYRFLLAHAQTPPKLFLYLHGDHTEHRTRQVQKTDANGRTRWHTETESYTVVDFDFYVDISRYIMPEPTHFTIPDNEPAYRGKMYQEVDVDEHSVISPADGPADIELGGEQRVRRKATRQEAKTVKAWDHERVVIYGWNFEALQTATLAAIQSTFYNGNVTVKFVRRATKIHVRADNWLSRILSHTWVKVILWILLIYPFIWLFKRFASEGGGKWEVCGGAYALKAYELMAADPSIVITDKGPARVLGTKEGEWFAQWEGTIKRAVSNRLQTRKPLGDVDIRVAPAINLLDGYSPQPDSY</sequence>
<evidence type="ECO:0000313" key="1">
    <source>
        <dbReference type="EMBL" id="KAJ3532523.1"/>
    </source>
</evidence>
<organism evidence="1 2">
    <name type="scientific">Phlebia brevispora</name>
    <dbReference type="NCBI Taxonomy" id="194682"/>
    <lineage>
        <taxon>Eukaryota</taxon>
        <taxon>Fungi</taxon>
        <taxon>Dikarya</taxon>
        <taxon>Basidiomycota</taxon>
        <taxon>Agaricomycotina</taxon>
        <taxon>Agaricomycetes</taxon>
        <taxon>Polyporales</taxon>
        <taxon>Meruliaceae</taxon>
        <taxon>Phlebia</taxon>
    </lineage>
</organism>
<evidence type="ECO:0000313" key="2">
    <source>
        <dbReference type="Proteomes" id="UP001148662"/>
    </source>
</evidence>
<reference evidence="1" key="1">
    <citation type="submission" date="2022-07" db="EMBL/GenBank/DDBJ databases">
        <title>Genome Sequence of Phlebia brevispora.</title>
        <authorList>
            <person name="Buettner E."/>
        </authorList>
    </citation>
    <scope>NUCLEOTIDE SEQUENCE</scope>
    <source>
        <strain evidence="1">MPL23</strain>
    </source>
</reference>